<organism evidence="2 3">
    <name type="scientific">Streptomyces clavuligerus</name>
    <dbReference type="NCBI Taxonomy" id="1901"/>
    <lineage>
        <taxon>Bacteria</taxon>
        <taxon>Bacillati</taxon>
        <taxon>Actinomycetota</taxon>
        <taxon>Actinomycetes</taxon>
        <taxon>Kitasatosporales</taxon>
        <taxon>Streptomycetaceae</taxon>
        <taxon>Streptomyces</taxon>
    </lineage>
</organism>
<reference evidence="2 3" key="1">
    <citation type="journal article" date="2010" name="Genome Biol. Evol.">
        <title>The sequence of a 1.8-mb bacterial linear plasmid reveals a rich evolutionary reservoir of secondary metabolic pathways.</title>
        <authorList>
            <person name="Medema M.H."/>
            <person name="Trefzer A."/>
            <person name="Kovalchuk A."/>
            <person name="van den Berg M."/>
            <person name="Mueller U."/>
            <person name="Heijne W."/>
            <person name="Wu L."/>
            <person name="Alam M.T."/>
            <person name="Ronning C.M."/>
            <person name="Nierman W.C."/>
            <person name="Bovenberg R.A.L."/>
            <person name="Breitling R."/>
            <person name="Takano E."/>
        </authorList>
    </citation>
    <scope>NUCLEOTIDE SEQUENCE [LARGE SCALE GENOMIC DNA]</scope>
    <source>
        <strain evidence="3">ATCC 27064 / DSM 738 / JCM 4710 / NBRC 13307 / NCIMB 12785 / NRRL 3585 / VKM Ac-602</strain>
    </source>
</reference>
<protein>
    <submittedName>
        <fullName evidence="2">Uncharacterized protein</fullName>
    </submittedName>
</protein>
<feature type="compositionally biased region" description="Basic and acidic residues" evidence="1">
    <location>
        <begin position="36"/>
        <end position="50"/>
    </location>
</feature>
<dbReference type="EMBL" id="CM000913">
    <property type="protein sequence ID" value="EFG06583.1"/>
    <property type="molecule type" value="Genomic_DNA"/>
</dbReference>
<dbReference type="AlphaFoldDB" id="E2Q1V7"/>
<dbReference type="Proteomes" id="UP000002357">
    <property type="component" value="Chromosome"/>
</dbReference>
<evidence type="ECO:0000313" key="3">
    <source>
        <dbReference type="Proteomes" id="UP000002357"/>
    </source>
</evidence>
<evidence type="ECO:0000256" key="1">
    <source>
        <dbReference type="SAM" id="MobiDB-lite"/>
    </source>
</evidence>
<feature type="region of interest" description="Disordered" evidence="1">
    <location>
        <begin position="29"/>
        <end position="62"/>
    </location>
</feature>
<dbReference type="eggNOG" id="ENOG50343T4">
    <property type="taxonomic scope" value="Bacteria"/>
</dbReference>
<evidence type="ECO:0000313" key="2">
    <source>
        <dbReference type="EMBL" id="EFG06583.1"/>
    </source>
</evidence>
<gene>
    <name evidence="2" type="ORF">SCLAV_1508</name>
</gene>
<dbReference type="GeneID" id="93731872"/>
<keyword evidence="3" id="KW-1185">Reference proteome</keyword>
<dbReference type="RefSeq" id="WP_003960302.1">
    <property type="nucleotide sequence ID" value="NZ_CM000913.1"/>
</dbReference>
<sequence>MTLRRVLRMVLVAGVVVLALVLLLSLGGKGNSGGGESRDPARTHGDRREAGPLARPTPPPGYAAAHRWETGAVSLEYALAPSTGRIAHLERVPGGDGDRFRVRARDLATGRTSWTGAVLRPVGAAGDPGATADSDAADGTAGEAAVPYPRLLPVAKEGREYFAVWSFGRTNPFGDADRAGPGGTGVVLELYAAADGRHRQVELPWPDAPAVSGDGPGVLVTDGGTRSAVVDPASGEVSEIRGKALGYPRGCAGCRRLTEVRGLTARGLLVGGESGFWVRGGWYSARVAPPGAAPSSGVAAAVAPGHLLAKWRPAPGRPDARTHEIWAVHDTRTGRVLASTRCHRPEIEPGEHPRAALAPGGGHLVAGHLAFDLRRKKGYCFDQSDGAPPLVLTTVTDTGTAYGAVNARGPVDALAGGGSPVELALPQGSGPRPLPPQLRLPAAEAAGLALLTWTDSADNVRMTAFPRTPR</sequence>
<accession>E2Q1V7</accession>
<name>E2Q1V7_STRCL</name>
<proteinExistence type="predicted"/>
<dbReference type="KEGG" id="sclf:BB341_20655"/>
<dbReference type="OrthoDB" id="3636947at2"/>